<proteinExistence type="predicted"/>
<evidence type="ECO:0000313" key="2">
    <source>
        <dbReference type="Proteomes" id="UP000256964"/>
    </source>
</evidence>
<reference evidence="1 2" key="1">
    <citation type="journal article" date="2018" name="Biotechnol. Biofuels">
        <title>Integrative visual omics of the white-rot fungus Polyporus brumalis exposes the biotechnological potential of its oxidative enzymes for delignifying raw plant biomass.</title>
        <authorList>
            <person name="Miyauchi S."/>
            <person name="Rancon A."/>
            <person name="Drula E."/>
            <person name="Hage H."/>
            <person name="Chaduli D."/>
            <person name="Favel A."/>
            <person name="Grisel S."/>
            <person name="Henrissat B."/>
            <person name="Herpoel-Gimbert I."/>
            <person name="Ruiz-Duenas F.J."/>
            <person name="Chevret D."/>
            <person name="Hainaut M."/>
            <person name="Lin J."/>
            <person name="Wang M."/>
            <person name="Pangilinan J."/>
            <person name="Lipzen A."/>
            <person name="Lesage-Meessen L."/>
            <person name="Navarro D."/>
            <person name="Riley R."/>
            <person name="Grigoriev I.V."/>
            <person name="Zhou S."/>
            <person name="Raouche S."/>
            <person name="Rosso M.N."/>
        </authorList>
    </citation>
    <scope>NUCLEOTIDE SEQUENCE [LARGE SCALE GENOMIC DNA]</scope>
    <source>
        <strain evidence="1 2">BRFM 1820</strain>
    </source>
</reference>
<dbReference type="Proteomes" id="UP000256964">
    <property type="component" value="Unassembled WGS sequence"/>
</dbReference>
<dbReference type="EMBL" id="KZ857430">
    <property type="protein sequence ID" value="RDX46200.1"/>
    <property type="molecule type" value="Genomic_DNA"/>
</dbReference>
<accession>A0A371D0W7</accession>
<dbReference type="OrthoDB" id="37659at2759"/>
<name>A0A371D0W7_9APHY</name>
<gene>
    <name evidence="1" type="ORF">OH76DRAFT_1356574</name>
</gene>
<dbReference type="AlphaFoldDB" id="A0A371D0W7"/>
<sequence>PAPINLDCWPAFRDKDEDTEVVFAVYNSVLPRQTPRDLHWSLAWAIRGTDPAAWRQIHRVETEAGTWDSRYVYWGPLTKTSGPTDDVARRYSLGAFSLEHHMRIDELAGLAPVMVPDGTWNCQDWLLDLFERMVAAGLTSGGKRDEVLAAAGYESGKSSSLSELWKADCGPPSVKIRTCISRRNYKISQGRHVLIA</sequence>
<feature type="non-terminal residue" evidence="1">
    <location>
        <position position="196"/>
    </location>
</feature>
<evidence type="ECO:0000313" key="1">
    <source>
        <dbReference type="EMBL" id="RDX46200.1"/>
    </source>
</evidence>
<keyword evidence="2" id="KW-1185">Reference proteome</keyword>
<protein>
    <submittedName>
        <fullName evidence="1">Uncharacterized protein</fullName>
    </submittedName>
</protein>
<organism evidence="1 2">
    <name type="scientific">Lentinus brumalis</name>
    <dbReference type="NCBI Taxonomy" id="2498619"/>
    <lineage>
        <taxon>Eukaryota</taxon>
        <taxon>Fungi</taxon>
        <taxon>Dikarya</taxon>
        <taxon>Basidiomycota</taxon>
        <taxon>Agaricomycotina</taxon>
        <taxon>Agaricomycetes</taxon>
        <taxon>Polyporales</taxon>
        <taxon>Polyporaceae</taxon>
        <taxon>Lentinus</taxon>
    </lineage>
</organism>